<evidence type="ECO:0000256" key="5">
    <source>
        <dbReference type="ARBA" id="ARBA00023136"/>
    </source>
</evidence>
<evidence type="ECO:0000256" key="6">
    <source>
        <dbReference type="ARBA" id="ARBA00023237"/>
    </source>
</evidence>
<dbReference type="Proteomes" id="UP000243807">
    <property type="component" value="Chromosome"/>
</dbReference>
<comment type="similarity">
    <text evidence="1 7">Belongs to the outer membrane factor (OMF) (TC 1.B.17) family.</text>
</comment>
<dbReference type="GO" id="GO:0015288">
    <property type="term" value="F:porin activity"/>
    <property type="evidence" value="ECO:0007669"/>
    <property type="project" value="TreeGrafter"/>
</dbReference>
<dbReference type="InterPro" id="IPR028351">
    <property type="entry name" value="CyaE"/>
</dbReference>
<dbReference type="GO" id="GO:0031640">
    <property type="term" value="P:killing of cells of another organism"/>
    <property type="evidence" value="ECO:0007669"/>
    <property type="project" value="UniProtKB-KW"/>
</dbReference>
<evidence type="ECO:0000256" key="8">
    <source>
        <dbReference type="SAM" id="SignalP"/>
    </source>
</evidence>
<dbReference type="InterPro" id="IPR003423">
    <property type="entry name" value="OMP_efflux"/>
</dbReference>
<dbReference type="GO" id="GO:0015562">
    <property type="term" value="F:efflux transmembrane transporter activity"/>
    <property type="evidence" value="ECO:0007669"/>
    <property type="project" value="InterPro"/>
</dbReference>
<protein>
    <recommendedName>
        <fullName evidence="7">Protein CyaE</fullName>
    </recommendedName>
</protein>
<keyword evidence="7" id="KW-0204">Cytolysis</keyword>
<keyword evidence="4" id="KW-0812">Transmembrane</keyword>
<dbReference type="EMBL" id="CP019434">
    <property type="protein sequence ID" value="APZ44645.1"/>
    <property type="molecule type" value="Genomic_DNA"/>
</dbReference>
<keyword evidence="6 7" id="KW-0998">Cell outer membrane</keyword>
<dbReference type="SUPFAM" id="SSF56954">
    <property type="entry name" value="Outer membrane efflux proteins (OEP)"/>
    <property type="match status" value="1"/>
</dbReference>
<dbReference type="Pfam" id="PF02321">
    <property type="entry name" value="OEP"/>
    <property type="match status" value="2"/>
</dbReference>
<dbReference type="PIRSF" id="PIRSF001892">
    <property type="entry name" value="CyaE"/>
    <property type="match status" value="1"/>
</dbReference>
<keyword evidence="3" id="KW-1134">Transmembrane beta strand</keyword>
<dbReference type="PANTHER" id="PTHR30026">
    <property type="entry name" value="OUTER MEMBRANE PROTEIN TOLC"/>
    <property type="match status" value="1"/>
</dbReference>
<reference evidence="9 10" key="1">
    <citation type="submission" date="2017-01" db="EMBL/GenBank/DDBJ databases">
        <title>Draft sequence of Acidihalobacter ferrooxidans strain DSM 14175 (strain V8).</title>
        <authorList>
            <person name="Khaleque H.N."/>
            <person name="Ramsay J.P."/>
            <person name="Murphy R.J.T."/>
            <person name="Kaksonen A.H."/>
            <person name="Boxall N.J."/>
            <person name="Watkin E.L.J."/>
        </authorList>
    </citation>
    <scope>NUCLEOTIDE SEQUENCE [LARGE SCALE GENOMIC DNA]</scope>
    <source>
        <strain evidence="9 10">V8</strain>
    </source>
</reference>
<evidence type="ECO:0000256" key="2">
    <source>
        <dbReference type="ARBA" id="ARBA00022448"/>
    </source>
</evidence>
<organism evidence="9 10">
    <name type="scientific">Acidihalobacter ferrooxydans</name>
    <dbReference type="NCBI Taxonomy" id="1765967"/>
    <lineage>
        <taxon>Bacteria</taxon>
        <taxon>Pseudomonadati</taxon>
        <taxon>Pseudomonadota</taxon>
        <taxon>Gammaproteobacteria</taxon>
        <taxon>Chromatiales</taxon>
        <taxon>Ectothiorhodospiraceae</taxon>
        <taxon>Acidihalobacter</taxon>
    </lineage>
</organism>
<dbReference type="GO" id="GO:0009279">
    <property type="term" value="C:cell outer membrane"/>
    <property type="evidence" value="ECO:0007669"/>
    <property type="project" value="UniProtKB-SubCell"/>
</dbReference>
<feature type="signal peptide" evidence="8">
    <location>
        <begin position="1"/>
        <end position="35"/>
    </location>
</feature>
<feature type="chain" id="PRO_5013021149" description="Protein CyaE" evidence="8">
    <location>
        <begin position="36"/>
        <end position="484"/>
    </location>
</feature>
<dbReference type="InterPro" id="IPR051906">
    <property type="entry name" value="TolC-like"/>
</dbReference>
<keyword evidence="10" id="KW-1185">Reference proteome</keyword>
<keyword evidence="5 7" id="KW-0472">Membrane</keyword>
<dbReference type="PANTHER" id="PTHR30026:SF20">
    <property type="entry name" value="OUTER MEMBRANE PROTEIN TOLC"/>
    <property type="match status" value="1"/>
</dbReference>
<evidence type="ECO:0000256" key="3">
    <source>
        <dbReference type="ARBA" id="ARBA00022452"/>
    </source>
</evidence>
<evidence type="ECO:0000256" key="1">
    <source>
        <dbReference type="ARBA" id="ARBA00007613"/>
    </source>
</evidence>
<sequence length="484" mass="50975">MQTVHHDTPILRAWRLFAGVLAVSAVLALPQVAQAGGDPFGVYANVGTAPGQLLAAPQKDVSPLATALPTAWKDEPLSLMQLSALALHDNPRTRVAWETLRGQAAALGVAESAAWPTLNLNVPLTRVRSVNSAGTAQPAENTLQPNLSLSWLLWDFGQSQAAVNAAQAQLNAARFTQNATVQSILADVRQAYYQLLGDRALIESYGQALHSAQAALDAAQARLRAGQATIADVYQAKASVAAARATLLAAQQTVASDEGALANAVGLPLGTSLKLAPLDLKVSPKLRDSVQQLMQQALDVNPGLQSTRADVTAARAELRAAQRSGLPTLTLGATQSWTLRQHWAPTRQYSIGLTVSVPLFSGFKRHYQTAQARSALAEAQANLATDAQSTRLAVWQDYYAFRSASAALPSARAQLDNAKQALAAVQAQYRVGLATMQNLLAAQAALTSARVAVTRDAINSYQSLSNLSAAIGTLTPPQGGLDGR</sequence>
<keyword evidence="2 7" id="KW-0813">Transport</keyword>
<evidence type="ECO:0000313" key="10">
    <source>
        <dbReference type="Proteomes" id="UP000243807"/>
    </source>
</evidence>
<dbReference type="GO" id="GO:1990281">
    <property type="term" value="C:efflux pump complex"/>
    <property type="evidence" value="ECO:0007669"/>
    <property type="project" value="TreeGrafter"/>
</dbReference>
<evidence type="ECO:0000256" key="4">
    <source>
        <dbReference type="ARBA" id="ARBA00022692"/>
    </source>
</evidence>
<comment type="subcellular location">
    <subcellularLocation>
        <location evidence="7">Cell outer membrane</location>
        <topology evidence="7">Peripheral membrane protein</topology>
    </subcellularLocation>
</comment>
<name>A0A1P8ULE2_9GAMM</name>
<comment type="function">
    <text evidence="7">CyaE is necessary for transport of calmodulin-sensitive adenylate cyclase-hemolysin (cyclolysin).</text>
</comment>
<evidence type="ECO:0000313" key="9">
    <source>
        <dbReference type="EMBL" id="APZ44645.1"/>
    </source>
</evidence>
<dbReference type="AlphaFoldDB" id="A0A1P8ULE2"/>
<dbReference type="STRING" id="1765967.BW247_09660"/>
<accession>A0A1P8ULE2</accession>
<gene>
    <name evidence="9" type="ORF">BW247_09660</name>
</gene>
<proteinExistence type="inferred from homology"/>
<dbReference type="RefSeq" id="WP_076838499.1">
    <property type="nucleotide sequence ID" value="NZ_CP019434.1"/>
</dbReference>
<keyword evidence="8" id="KW-0732">Signal</keyword>
<evidence type="ECO:0000256" key="7">
    <source>
        <dbReference type="PIRNR" id="PIRNR001892"/>
    </source>
</evidence>
<dbReference type="Gene3D" id="1.20.1600.10">
    <property type="entry name" value="Outer membrane efflux proteins (OEP)"/>
    <property type="match status" value="1"/>
</dbReference>
<keyword evidence="7" id="KW-0354">Hemolysis</keyword>
<dbReference type="KEGG" id="afy:BW247_09660"/>
<dbReference type="OrthoDB" id="5296315at2"/>